<dbReference type="GO" id="GO:0090729">
    <property type="term" value="F:toxin activity"/>
    <property type="evidence" value="ECO:0007669"/>
    <property type="project" value="UniProtKB-KW"/>
</dbReference>
<evidence type="ECO:0000256" key="7">
    <source>
        <dbReference type="ARBA" id="ARBA00038093"/>
    </source>
</evidence>
<evidence type="ECO:0000256" key="4">
    <source>
        <dbReference type="ARBA" id="ARBA00022723"/>
    </source>
</evidence>
<dbReference type="HAMAP" id="MF_00265">
    <property type="entry name" value="VapC_Nob1"/>
    <property type="match status" value="1"/>
</dbReference>
<comment type="function">
    <text evidence="8">Toxic component of a toxin-antitoxin (TA) system. An RNase.</text>
</comment>
<comment type="similarity">
    <text evidence="7 8">Belongs to the PINc/VapC protein family.</text>
</comment>
<dbReference type="EC" id="3.1.-.-" evidence="8"/>
<organism evidence="10 11">
    <name type="scientific">Moraxella bovis</name>
    <dbReference type="NCBI Taxonomy" id="476"/>
    <lineage>
        <taxon>Bacteria</taxon>
        <taxon>Pseudomonadati</taxon>
        <taxon>Pseudomonadota</taxon>
        <taxon>Gammaproteobacteria</taxon>
        <taxon>Moraxellales</taxon>
        <taxon>Moraxellaceae</taxon>
        <taxon>Moraxella</taxon>
    </lineage>
</organism>
<keyword evidence="2 8" id="KW-1277">Toxin-antitoxin system</keyword>
<sequence length="142" mass="15943">MILLDTNVISEIRKIEQNKANANVVAWANTLDFSKVYLSAIVIGELKLGVLLKRHNHDFVQADVLEDWLNNWVLVKFANRILPVDEQVAQIYASLNVPNPKSTNDAYIASTAIAHNLTIATRNVKDFDGMPVKLINPFEFLA</sequence>
<dbReference type="Gene3D" id="3.40.50.1010">
    <property type="entry name" value="5'-nuclease"/>
    <property type="match status" value="1"/>
</dbReference>
<dbReference type="GO" id="GO:0016787">
    <property type="term" value="F:hydrolase activity"/>
    <property type="evidence" value="ECO:0007669"/>
    <property type="project" value="UniProtKB-KW"/>
</dbReference>
<evidence type="ECO:0000259" key="9">
    <source>
        <dbReference type="Pfam" id="PF01850"/>
    </source>
</evidence>
<dbReference type="InterPro" id="IPR050556">
    <property type="entry name" value="Type_II_TA_system_RNase"/>
</dbReference>
<dbReference type="GO" id="GO:0000287">
    <property type="term" value="F:magnesium ion binding"/>
    <property type="evidence" value="ECO:0007669"/>
    <property type="project" value="UniProtKB-UniRule"/>
</dbReference>
<dbReference type="SUPFAM" id="SSF88723">
    <property type="entry name" value="PIN domain-like"/>
    <property type="match status" value="1"/>
</dbReference>
<evidence type="ECO:0000256" key="1">
    <source>
        <dbReference type="ARBA" id="ARBA00001946"/>
    </source>
</evidence>
<accession>A0A378PR29</accession>
<evidence type="ECO:0000256" key="3">
    <source>
        <dbReference type="ARBA" id="ARBA00022722"/>
    </source>
</evidence>
<keyword evidence="4 8" id="KW-0479">Metal-binding</keyword>
<protein>
    <recommendedName>
        <fullName evidence="8">Ribonuclease VapC</fullName>
        <shortName evidence="8">RNase VapC</shortName>
        <ecNumber evidence="8">3.1.-.-</ecNumber>
    </recommendedName>
    <alternativeName>
        <fullName evidence="8">Toxin VapC</fullName>
    </alternativeName>
</protein>
<keyword evidence="3 8" id="KW-0540">Nuclease</keyword>
<dbReference type="RefSeq" id="WP_115368986.1">
    <property type="nucleotide sequence ID" value="NZ_UGPZ01000002.1"/>
</dbReference>
<proteinExistence type="inferred from homology"/>
<feature type="binding site" evidence="8">
    <location>
        <position position="105"/>
    </location>
    <ligand>
        <name>Mg(2+)</name>
        <dbReference type="ChEBI" id="CHEBI:18420"/>
    </ligand>
</feature>
<dbReference type="InterPro" id="IPR029060">
    <property type="entry name" value="PIN-like_dom_sf"/>
</dbReference>
<evidence type="ECO:0000256" key="6">
    <source>
        <dbReference type="ARBA" id="ARBA00022842"/>
    </source>
</evidence>
<feature type="binding site" evidence="8">
    <location>
        <position position="5"/>
    </location>
    <ligand>
        <name>Mg(2+)</name>
        <dbReference type="ChEBI" id="CHEBI:18420"/>
    </ligand>
</feature>
<evidence type="ECO:0000313" key="10">
    <source>
        <dbReference type="EMBL" id="STY90924.1"/>
    </source>
</evidence>
<dbReference type="CDD" id="cd18746">
    <property type="entry name" value="PIN_VapC4-5_FitB-like"/>
    <property type="match status" value="1"/>
</dbReference>
<keyword evidence="8" id="KW-0800">Toxin</keyword>
<dbReference type="PANTHER" id="PTHR33653">
    <property type="entry name" value="RIBONUCLEASE VAPC2"/>
    <property type="match status" value="1"/>
</dbReference>
<evidence type="ECO:0000256" key="8">
    <source>
        <dbReference type="HAMAP-Rule" id="MF_00265"/>
    </source>
</evidence>
<dbReference type="PANTHER" id="PTHR33653:SF1">
    <property type="entry name" value="RIBONUCLEASE VAPC2"/>
    <property type="match status" value="1"/>
</dbReference>
<evidence type="ECO:0000256" key="5">
    <source>
        <dbReference type="ARBA" id="ARBA00022801"/>
    </source>
</evidence>
<dbReference type="EMBL" id="UGPZ01000002">
    <property type="protein sequence ID" value="STY90924.1"/>
    <property type="molecule type" value="Genomic_DNA"/>
</dbReference>
<dbReference type="InterPro" id="IPR002716">
    <property type="entry name" value="PIN_dom"/>
</dbReference>
<keyword evidence="6 8" id="KW-0460">Magnesium</keyword>
<feature type="domain" description="PIN" evidence="9">
    <location>
        <begin position="2"/>
        <end position="123"/>
    </location>
</feature>
<dbReference type="Proteomes" id="UP000254133">
    <property type="component" value="Unassembled WGS sequence"/>
</dbReference>
<comment type="cofactor">
    <cofactor evidence="1 8">
        <name>Mg(2+)</name>
        <dbReference type="ChEBI" id="CHEBI:18420"/>
    </cofactor>
</comment>
<evidence type="ECO:0000256" key="2">
    <source>
        <dbReference type="ARBA" id="ARBA00022649"/>
    </source>
</evidence>
<name>A0A378PR29_MORBO</name>
<gene>
    <name evidence="10" type="primary">fitB_1</name>
    <name evidence="8" type="synonym">vapC</name>
    <name evidence="10" type="ORF">NCTC9426_00956</name>
</gene>
<keyword evidence="5 8" id="KW-0378">Hydrolase</keyword>
<reference evidence="10 11" key="1">
    <citation type="submission" date="2018-06" db="EMBL/GenBank/DDBJ databases">
        <authorList>
            <consortium name="Pathogen Informatics"/>
            <person name="Doyle S."/>
        </authorList>
    </citation>
    <scope>NUCLEOTIDE SEQUENCE [LARGE SCALE GENOMIC DNA]</scope>
    <source>
        <strain evidence="10 11">NCTC9426</strain>
    </source>
</reference>
<dbReference type="Pfam" id="PF01850">
    <property type="entry name" value="PIN"/>
    <property type="match status" value="1"/>
</dbReference>
<evidence type="ECO:0000313" key="11">
    <source>
        <dbReference type="Proteomes" id="UP000254133"/>
    </source>
</evidence>
<dbReference type="GO" id="GO:0004540">
    <property type="term" value="F:RNA nuclease activity"/>
    <property type="evidence" value="ECO:0007669"/>
    <property type="project" value="InterPro"/>
</dbReference>
<dbReference type="InterPro" id="IPR022907">
    <property type="entry name" value="VapC_family"/>
</dbReference>
<dbReference type="AlphaFoldDB" id="A0A378PR29"/>